<feature type="transmembrane region" description="Helical" evidence="1">
    <location>
        <begin position="52"/>
        <end position="73"/>
    </location>
</feature>
<sequence>MSDPTSDPTKVTNQPSLTTSTGRIWLVLGGLFAGIAGVMLFSLRSFSPPGLALWALVAVVLLYVGMIIVQLVTQRGRFRLGMLAGLMIVMAVVSLLSVVVIAASQVPAAR</sequence>
<gene>
    <name evidence="2" type="ORF">JOE66_001295</name>
</gene>
<feature type="transmembrane region" description="Helical" evidence="1">
    <location>
        <begin position="24"/>
        <end position="46"/>
    </location>
</feature>
<accession>A0ABS2L5B8</accession>
<keyword evidence="1" id="KW-1133">Transmembrane helix</keyword>
<keyword evidence="1" id="KW-0472">Membrane</keyword>
<keyword evidence="1" id="KW-0812">Transmembrane</keyword>
<protein>
    <submittedName>
        <fullName evidence="2">Membrane protein SirB2</fullName>
    </submittedName>
</protein>
<dbReference type="RefSeq" id="WP_205107813.1">
    <property type="nucleotide sequence ID" value="NZ_BAAAHT010000013.1"/>
</dbReference>
<proteinExistence type="predicted"/>
<name>A0ABS2L5B8_9MICO</name>
<feature type="transmembrane region" description="Helical" evidence="1">
    <location>
        <begin position="80"/>
        <end position="103"/>
    </location>
</feature>
<evidence type="ECO:0000313" key="3">
    <source>
        <dbReference type="Proteomes" id="UP000776164"/>
    </source>
</evidence>
<reference evidence="2 3" key="1">
    <citation type="submission" date="2021-01" db="EMBL/GenBank/DDBJ databases">
        <title>Sequencing the genomes of 1000 actinobacteria strains.</title>
        <authorList>
            <person name="Klenk H.-P."/>
        </authorList>
    </citation>
    <scope>NUCLEOTIDE SEQUENCE [LARGE SCALE GENOMIC DNA]</scope>
    <source>
        <strain evidence="2 3">DSM 13057</strain>
    </source>
</reference>
<comment type="caution">
    <text evidence="2">The sequence shown here is derived from an EMBL/GenBank/DDBJ whole genome shotgun (WGS) entry which is preliminary data.</text>
</comment>
<dbReference type="EMBL" id="JAFBBU010000001">
    <property type="protein sequence ID" value="MBM7471661.1"/>
    <property type="molecule type" value="Genomic_DNA"/>
</dbReference>
<organism evidence="2 3">
    <name type="scientific">Subtercola frigoramans</name>
    <dbReference type="NCBI Taxonomy" id="120298"/>
    <lineage>
        <taxon>Bacteria</taxon>
        <taxon>Bacillati</taxon>
        <taxon>Actinomycetota</taxon>
        <taxon>Actinomycetes</taxon>
        <taxon>Micrococcales</taxon>
        <taxon>Microbacteriaceae</taxon>
        <taxon>Subtercola</taxon>
    </lineage>
</organism>
<evidence type="ECO:0000256" key="1">
    <source>
        <dbReference type="SAM" id="Phobius"/>
    </source>
</evidence>
<evidence type="ECO:0000313" key="2">
    <source>
        <dbReference type="EMBL" id="MBM7471661.1"/>
    </source>
</evidence>
<dbReference type="Proteomes" id="UP000776164">
    <property type="component" value="Unassembled WGS sequence"/>
</dbReference>
<keyword evidence="3" id="KW-1185">Reference proteome</keyword>